<dbReference type="AlphaFoldDB" id="A0A5K3FTW5"/>
<evidence type="ECO:0000313" key="2">
    <source>
        <dbReference type="WBParaSite" id="MCU_010540-RA"/>
    </source>
</evidence>
<evidence type="ECO:0000256" key="1">
    <source>
        <dbReference type="SAM" id="MobiDB-lite"/>
    </source>
</evidence>
<dbReference type="WBParaSite" id="MCU_010540-RA">
    <property type="protein sequence ID" value="MCU_010540-RA"/>
    <property type="gene ID" value="MCU_010540"/>
</dbReference>
<name>A0A5K3FTW5_MESCO</name>
<reference evidence="2" key="1">
    <citation type="submission" date="2019-11" db="UniProtKB">
        <authorList>
            <consortium name="WormBaseParasite"/>
        </authorList>
    </citation>
    <scope>IDENTIFICATION</scope>
</reference>
<protein>
    <submittedName>
        <fullName evidence="2">Uncharacterized protein</fullName>
    </submittedName>
</protein>
<sequence>MLEPFDGHGSTAAPMADVTGGRQLLVFESVSCESLSSGENADLVQTRQLLKRVAVCTPPNCSRPALTVPTICSDSNLLKFWKPSPMRAPPTSMAVSSLPERHSREHHRGEPSPGLWRQRPRSVDPTYHSQTRPHQVQLPAYIQ</sequence>
<organism evidence="2">
    <name type="scientific">Mesocestoides corti</name>
    <name type="common">Flatworm</name>
    <dbReference type="NCBI Taxonomy" id="53468"/>
    <lineage>
        <taxon>Eukaryota</taxon>
        <taxon>Metazoa</taxon>
        <taxon>Spiralia</taxon>
        <taxon>Lophotrochozoa</taxon>
        <taxon>Platyhelminthes</taxon>
        <taxon>Cestoda</taxon>
        <taxon>Eucestoda</taxon>
        <taxon>Cyclophyllidea</taxon>
        <taxon>Mesocestoididae</taxon>
        <taxon>Mesocestoides</taxon>
    </lineage>
</organism>
<feature type="compositionally biased region" description="Basic and acidic residues" evidence="1">
    <location>
        <begin position="99"/>
        <end position="110"/>
    </location>
</feature>
<feature type="region of interest" description="Disordered" evidence="1">
    <location>
        <begin position="83"/>
        <end position="143"/>
    </location>
</feature>
<accession>A0A5K3FTW5</accession>
<proteinExistence type="predicted"/>